<dbReference type="Pfam" id="PF06920">
    <property type="entry name" value="DHR-2_Lobe_A"/>
    <property type="match status" value="1"/>
</dbReference>
<dbReference type="PROSITE" id="PS51651">
    <property type="entry name" value="DOCKER"/>
    <property type="match status" value="1"/>
</dbReference>
<sequence>MQSQTTDDEKTIDSWLQNHQVHFPNLNINKSSVTVQQDRTIWDNKDIPQNIHHSSVEFLSNPALVINYNYNYPVPKEKESLKISEIPSQYLTFNSTPESPIDLNEAEEIATSEPARLILPIENFNPVMDSRTPSSFDMRGENIVQHPELTYYTFEFESIEAPFDLITPVILSLYVFDANIGRRVSEQWSVVPDQWKSKLGEDPEFSYIINSPPKVSFALEKPRTTKSMDLTEQLFLVVVLDRPFILKGGAAVDDYYTNQKEANKKKAILATKEQCIGGWANTFAYGAIPMHTIMDTIATGIVRFDHVVATQQADEEYLQHKLNKVRKNPVNYSIDIRYKIAKQDPNDHSIPRIQEFFPLKPFFNLKYEEKLLIKLKTVVLNLKLGMKGRNIAAVINCFDGPTPINIINGRSSFKTRCQYHCTQPMFQEDIVLNLPYPITPTMNITFKFYHLPSKKKKGDIKLCAEGVYYIISKETGLIRPNGECKIPLKVDPKIQDVKDNSKSYLVVDLEMHSFLNSSHILMHEFLAGDTVNARAIQKLDEVIEFIPPIFDQIFKRIANNEKSSFEGLISFLRLFPIDQYDSRFVTLNKNQDEINLPDRTLSFYAKYAALRNVNVDSFFAAFVSSWIILTHEPATHERQDLISSPFLIEILLKCICMKHHFIFAPSLQELIFNLQKAIFAIYKLDPENQSIGLRLNHFLCLFYKDLIEFSDRGKVFFFIHYHLSLISEVRTNKYHQEIFIDFLSSFLTPKTLLFTLIPVRDNDPNTCFFTRDIAILIEEGLDTPKHNAIVFSILFNNLIRFNYTSIRLITPSLSCIISLFGRNREILQNNKQTKYRLIPFLIVLILISNYDLNKINDDFDQCCVYLLKSSNQHNLNNEGQYYSFSQNQCNYGYRNSFSLVESGPQSPDSPKMIADTNRFLLSFVWKKYSFMLQLILINFTTLSNSIQILNNIMIPFFDIQISNSLFSLIKFSITNYIQTNKTLIFTSPLSRIYKLIHYIMKNPSPHNIDLIDTLWNLENEIFNTNNRCIAFSLSGMKKYNLNESHIPFFEDSVIKPLLVEYGKLERELLSYDMNDPNNHETLADVYSSISEFFRPSPDAHVQVLLQLSEYHSKYGYYSEQVCSQLAAAANVAEHLNILGRIPNLFKDNVHPANSFKVACPTADLEICPESILNDLPNIPGFCTSKYFSQCGLIYLINSAMEACKRFHLYELSIRIHSLLRNLAETNHLWKVLEKHYQNGAFSWQVLEQFTTKSEREFGNYYRVEFQDNDTYIYRETSYANLWQVSEKLKDKAKIFSKGKPVIVLNDGEGLSSSKLDPTNYYVHVKAVEQYFTDDEKLKRITPFEQNYDVHRFYFDLPFSKTGQQTIENLELKRTIYTVSYPIPYIVSRVKVPPENIQKILFSPIEYCCESLQKQVDKITDATNNADFISLQPLIQGSLLTQVNEGPKRMAEVFLTGAEENQHTLNLRTIFRKFLKANEIAVSLHGEWVTKNPIFMTLQEELELGLNRLTSTLQPFLK</sequence>
<dbReference type="Gene3D" id="1.20.58.740">
    <property type="match status" value="1"/>
</dbReference>
<proteinExistence type="inferred from homology"/>
<dbReference type="EMBL" id="JAPFFF010000002">
    <property type="protein sequence ID" value="KAK8896393.1"/>
    <property type="molecule type" value="Genomic_DNA"/>
</dbReference>
<protein>
    <recommendedName>
        <fullName evidence="3">DOCKER domain-containing protein</fullName>
    </recommendedName>
</protein>
<evidence type="ECO:0000313" key="5">
    <source>
        <dbReference type="Proteomes" id="UP001470230"/>
    </source>
</evidence>
<feature type="domain" description="DOCKER" evidence="3">
    <location>
        <begin position="1091"/>
        <end position="1517"/>
    </location>
</feature>
<gene>
    <name evidence="4" type="ORF">M9Y10_014291</name>
</gene>
<keyword evidence="1" id="KW-0344">Guanine-nucleotide releasing factor</keyword>
<reference evidence="4 5" key="1">
    <citation type="submission" date="2024-04" db="EMBL/GenBank/DDBJ databases">
        <title>Tritrichomonas musculus Genome.</title>
        <authorList>
            <person name="Alves-Ferreira E."/>
            <person name="Grigg M."/>
            <person name="Lorenzi H."/>
            <person name="Galac M."/>
        </authorList>
    </citation>
    <scope>NUCLEOTIDE SEQUENCE [LARGE SCALE GENOMIC DNA]</scope>
    <source>
        <strain evidence="4 5">EAF2021</strain>
    </source>
</reference>
<dbReference type="Pfam" id="PF20422">
    <property type="entry name" value="DHR-2_Lobe_B"/>
    <property type="match status" value="1"/>
</dbReference>
<dbReference type="Gene3D" id="2.60.40.150">
    <property type="entry name" value="C2 domain"/>
    <property type="match status" value="1"/>
</dbReference>
<dbReference type="InterPro" id="IPR043161">
    <property type="entry name" value="DOCK_C_lobe_A"/>
</dbReference>
<dbReference type="PANTHER" id="PTHR23317">
    <property type="entry name" value="DEDICATOR OF CYTOKINESIS DOCK"/>
    <property type="match status" value="1"/>
</dbReference>
<comment type="caution">
    <text evidence="4">The sequence shown here is derived from an EMBL/GenBank/DDBJ whole genome shotgun (WGS) entry which is preliminary data.</text>
</comment>
<dbReference type="InterPro" id="IPR046769">
    <property type="entry name" value="DOCKER_Lobe_A"/>
</dbReference>
<evidence type="ECO:0000256" key="1">
    <source>
        <dbReference type="ARBA" id="ARBA00022658"/>
    </source>
</evidence>
<evidence type="ECO:0000259" key="3">
    <source>
        <dbReference type="PROSITE" id="PS51651"/>
    </source>
</evidence>
<dbReference type="InterPro" id="IPR046773">
    <property type="entry name" value="DOCKER_Lobe_C"/>
</dbReference>
<keyword evidence="5" id="KW-1185">Reference proteome</keyword>
<dbReference type="InterPro" id="IPR027357">
    <property type="entry name" value="DOCKER_dom"/>
</dbReference>
<evidence type="ECO:0000256" key="2">
    <source>
        <dbReference type="PROSITE-ProRule" id="PRU00984"/>
    </source>
</evidence>
<dbReference type="Pfam" id="PF20421">
    <property type="entry name" value="DHR-2_Lobe_C"/>
    <property type="match status" value="1"/>
</dbReference>
<organism evidence="4 5">
    <name type="scientific">Tritrichomonas musculus</name>
    <dbReference type="NCBI Taxonomy" id="1915356"/>
    <lineage>
        <taxon>Eukaryota</taxon>
        <taxon>Metamonada</taxon>
        <taxon>Parabasalia</taxon>
        <taxon>Tritrichomonadida</taxon>
        <taxon>Tritrichomonadidae</taxon>
        <taxon>Tritrichomonas</taxon>
    </lineage>
</organism>
<dbReference type="InterPro" id="IPR043162">
    <property type="entry name" value="DOCK_C_lobe_C"/>
</dbReference>
<dbReference type="Gene3D" id="1.25.40.410">
    <property type="match status" value="1"/>
</dbReference>
<dbReference type="PANTHER" id="PTHR23317:SF76">
    <property type="entry name" value="LD20667P"/>
    <property type="match status" value="1"/>
</dbReference>
<dbReference type="InterPro" id="IPR026791">
    <property type="entry name" value="DOCK"/>
</dbReference>
<dbReference type="Proteomes" id="UP001470230">
    <property type="component" value="Unassembled WGS sequence"/>
</dbReference>
<dbReference type="InterPro" id="IPR035892">
    <property type="entry name" value="C2_domain_sf"/>
</dbReference>
<comment type="similarity">
    <text evidence="2">Belongs to the DOCK family.</text>
</comment>
<accession>A0ABR2KZ48</accession>
<dbReference type="InterPro" id="IPR046770">
    <property type="entry name" value="DOCKER_Lobe_B"/>
</dbReference>
<evidence type="ECO:0000313" key="4">
    <source>
        <dbReference type="EMBL" id="KAK8896393.1"/>
    </source>
</evidence>
<name>A0ABR2KZ48_9EUKA</name>